<feature type="non-terminal residue" evidence="4">
    <location>
        <position position="255"/>
    </location>
</feature>
<comment type="caution">
    <text evidence="4">The sequence shown here is derived from an EMBL/GenBank/DDBJ whole genome shotgun (WGS) entry which is preliminary data.</text>
</comment>
<dbReference type="Gene3D" id="3.30.2320.30">
    <property type="entry name" value="ATP synthase, E subunit, C-terminal"/>
    <property type="match status" value="1"/>
</dbReference>
<dbReference type="OrthoDB" id="10263003at2759"/>
<dbReference type="AlphaFoldDB" id="X6MPU5"/>
<dbReference type="InterPro" id="IPR038495">
    <property type="entry name" value="ATPase_E_C"/>
</dbReference>
<protein>
    <submittedName>
        <fullName evidence="4">Vacuolar H+-ATPase E subunit</fullName>
    </submittedName>
</protein>
<dbReference type="SUPFAM" id="SSF160527">
    <property type="entry name" value="V-type ATPase subunit E-like"/>
    <property type="match status" value="1"/>
</dbReference>
<keyword evidence="5" id="KW-1185">Reference proteome</keyword>
<evidence type="ECO:0000256" key="2">
    <source>
        <dbReference type="ARBA" id="ARBA00022448"/>
    </source>
</evidence>
<dbReference type="Proteomes" id="UP000023152">
    <property type="component" value="Unassembled WGS sequence"/>
</dbReference>
<accession>X6MPU5</accession>
<evidence type="ECO:0000256" key="3">
    <source>
        <dbReference type="ARBA" id="ARBA00023065"/>
    </source>
</evidence>
<sequence>MATTRQDSDPQKRIDQMKNFIFTDGLKLLYAEARERAGKNTTHTKKKKKNLFKKKKLKKLKNGKMKIAKTKANEIKMSADAEFQHEKGRILQPERIRIIQEYDKKKKQLEIEQRIEFSKRVNESRLQVLKEREKLMKQTQEKTFQKLAELKSNRKAYEKFVKSLIIQGLIRMDERIVEIQVVKEDLEVARAVTQDAAREYIQIMKQQSNKEVTLEIKLDENDFLPAGAVGGKNYLGQYFAIQIENCFGNFDAYFK</sequence>
<keyword evidence="2" id="KW-0813">Transport</keyword>
<keyword evidence="3" id="KW-0406">Ion transport</keyword>
<evidence type="ECO:0000313" key="4">
    <source>
        <dbReference type="EMBL" id="ETO15120.1"/>
    </source>
</evidence>
<reference evidence="4 5" key="1">
    <citation type="journal article" date="2013" name="Curr. Biol.">
        <title>The Genome of the Foraminiferan Reticulomyxa filosa.</title>
        <authorList>
            <person name="Glockner G."/>
            <person name="Hulsmann N."/>
            <person name="Schleicher M."/>
            <person name="Noegel A.A."/>
            <person name="Eichinger L."/>
            <person name="Gallinger C."/>
            <person name="Pawlowski J."/>
            <person name="Sierra R."/>
            <person name="Euteneuer U."/>
            <person name="Pillet L."/>
            <person name="Moustafa A."/>
            <person name="Platzer M."/>
            <person name="Groth M."/>
            <person name="Szafranski K."/>
            <person name="Schliwa M."/>
        </authorList>
    </citation>
    <scope>NUCLEOTIDE SEQUENCE [LARGE SCALE GENOMIC DNA]</scope>
</reference>
<dbReference type="EMBL" id="ASPP01019452">
    <property type="protein sequence ID" value="ETO15120.1"/>
    <property type="molecule type" value="Genomic_DNA"/>
</dbReference>
<dbReference type="PANTHER" id="PTHR45715">
    <property type="entry name" value="ATPASE H+-TRANSPORTING V1 SUBUNIT E1A-RELATED"/>
    <property type="match status" value="1"/>
</dbReference>
<gene>
    <name evidence="4" type="ORF">RFI_22244</name>
</gene>
<comment type="similarity">
    <text evidence="1">Belongs to the V-ATPase E subunit family.</text>
</comment>
<dbReference type="GO" id="GO:0033178">
    <property type="term" value="C:proton-transporting two-sector ATPase complex, catalytic domain"/>
    <property type="evidence" value="ECO:0007669"/>
    <property type="project" value="InterPro"/>
</dbReference>
<dbReference type="OMA" id="LIRMDER"/>
<organism evidence="4 5">
    <name type="scientific">Reticulomyxa filosa</name>
    <dbReference type="NCBI Taxonomy" id="46433"/>
    <lineage>
        <taxon>Eukaryota</taxon>
        <taxon>Sar</taxon>
        <taxon>Rhizaria</taxon>
        <taxon>Retaria</taxon>
        <taxon>Foraminifera</taxon>
        <taxon>Monothalamids</taxon>
        <taxon>Reticulomyxidae</taxon>
        <taxon>Reticulomyxa</taxon>
    </lineage>
</organism>
<proteinExistence type="inferred from homology"/>
<dbReference type="GO" id="GO:0046961">
    <property type="term" value="F:proton-transporting ATPase activity, rotational mechanism"/>
    <property type="evidence" value="ECO:0007669"/>
    <property type="project" value="InterPro"/>
</dbReference>
<evidence type="ECO:0000256" key="1">
    <source>
        <dbReference type="ARBA" id="ARBA00005901"/>
    </source>
</evidence>
<evidence type="ECO:0000313" key="5">
    <source>
        <dbReference type="Proteomes" id="UP000023152"/>
    </source>
</evidence>
<name>X6MPU5_RETFI</name>
<dbReference type="Pfam" id="PF01991">
    <property type="entry name" value="vATP-synt_E"/>
    <property type="match status" value="1"/>
</dbReference>
<dbReference type="InterPro" id="IPR002842">
    <property type="entry name" value="ATPase_V1_Esu"/>
</dbReference>
<dbReference type="Gene3D" id="6.10.250.1620">
    <property type="match status" value="1"/>
</dbReference>